<keyword evidence="16" id="KW-0539">Nucleus</keyword>
<dbReference type="GO" id="GO:0005694">
    <property type="term" value="C:chromosome"/>
    <property type="evidence" value="ECO:0007669"/>
    <property type="project" value="UniProtKB-SubCell"/>
</dbReference>
<evidence type="ECO:0000313" key="27">
    <source>
        <dbReference type="Proteomes" id="UP001152798"/>
    </source>
</evidence>
<dbReference type="GO" id="GO:0005634">
    <property type="term" value="C:nucleus"/>
    <property type="evidence" value="ECO:0007669"/>
    <property type="project" value="UniProtKB-SubCell"/>
</dbReference>
<evidence type="ECO:0000256" key="2">
    <source>
        <dbReference type="ARBA" id="ARBA00004286"/>
    </source>
</evidence>
<evidence type="ECO:0000256" key="25">
    <source>
        <dbReference type="PIRSR" id="PIRSR605502-1"/>
    </source>
</evidence>
<name>A0A9P0MUG9_NEZVI</name>
<dbReference type="InterPro" id="IPR050792">
    <property type="entry name" value="ADP-ribosylglycohydrolase"/>
</dbReference>
<dbReference type="PANTHER" id="PTHR16222">
    <property type="entry name" value="ADP-RIBOSYLGLYCOHYDROLASE"/>
    <property type="match status" value="1"/>
</dbReference>
<evidence type="ECO:0000256" key="5">
    <source>
        <dbReference type="ARBA" id="ARBA00010702"/>
    </source>
</evidence>
<gene>
    <name evidence="26" type="ORF">NEZAVI_LOCUS13705</name>
</gene>
<evidence type="ECO:0000256" key="9">
    <source>
        <dbReference type="ARBA" id="ARBA00022490"/>
    </source>
</evidence>
<comment type="cofactor">
    <cofactor evidence="25">
        <name>Mg(2+)</name>
        <dbReference type="ChEBI" id="CHEBI:18420"/>
    </cofactor>
    <text evidence="25">Binds 2 magnesium ions per subunit.</text>
</comment>
<dbReference type="Gene3D" id="1.10.4080.10">
    <property type="entry name" value="ADP-ribosylation/Crystallin J1"/>
    <property type="match status" value="1"/>
</dbReference>
<comment type="subunit">
    <text evidence="6">Monomer.</text>
</comment>
<evidence type="ECO:0000256" key="4">
    <source>
        <dbReference type="ARBA" id="ARBA00004496"/>
    </source>
</evidence>
<feature type="binding site" evidence="25">
    <location>
        <position position="311"/>
    </location>
    <ligand>
        <name>Mg(2+)</name>
        <dbReference type="ChEBI" id="CHEBI:18420"/>
        <label>1</label>
    </ligand>
</feature>
<evidence type="ECO:0000256" key="22">
    <source>
        <dbReference type="ARBA" id="ARBA00043187"/>
    </source>
</evidence>
<keyword evidence="10 25" id="KW-0479">Metal-binding</keyword>
<dbReference type="GO" id="GO:0004649">
    <property type="term" value="F:poly(ADP-ribose) glycohydrolase activity"/>
    <property type="evidence" value="ECO:0007669"/>
    <property type="project" value="UniProtKB-EC"/>
</dbReference>
<keyword evidence="12" id="KW-0378">Hydrolase</keyword>
<evidence type="ECO:0000313" key="26">
    <source>
        <dbReference type="EMBL" id="CAH1405504.1"/>
    </source>
</evidence>
<evidence type="ECO:0000256" key="21">
    <source>
        <dbReference type="ARBA" id="ARBA00042850"/>
    </source>
</evidence>
<evidence type="ECO:0000256" key="11">
    <source>
        <dbReference type="ARBA" id="ARBA00022763"/>
    </source>
</evidence>
<proteinExistence type="inferred from homology"/>
<evidence type="ECO:0000256" key="3">
    <source>
        <dbReference type="ARBA" id="ARBA00004305"/>
    </source>
</evidence>
<dbReference type="InterPro" id="IPR036705">
    <property type="entry name" value="Ribosyl_crysJ1_sf"/>
</dbReference>
<comment type="similarity">
    <text evidence="5">Belongs to the ADP-ribosylglycohydrolase family.</text>
</comment>
<evidence type="ECO:0000256" key="13">
    <source>
        <dbReference type="ARBA" id="ARBA00022842"/>
    </source>
</evidence>
<keyword evidence="13 25" id="KW-0460">Magnesium</keyword>
<dbReference type="GO" id="GO:0005759">
    <property type="term" value="C:mitochondrial matrix"/>
    <property type="evidence" value="ECO:0007669"/>
    <property type="project" value="UniProtKB-SubCell"/>
</dbReference>
<dbReference type="EMBL" id="OV725082">
    <property type="protein sequence ID" value="CAH1405504.1"/>
    <property type="molecule type" value="Genomic_DNA"/>
</dbReference>
<dbReference type="InterPro" id="IPR005502">
    <property type="entry name" value="Ribosyl_crysJ1"/>
</dbReference>
<dbReference type="AlphaFoldDB" id="A0A9P0MUG9"/>
<protein>
    <recommendedName>
        <fullName evidence="17">ADP-ribosylhydrolase ARH3</fullName>
        <ecNumber evidence="7">3.2.1.143</ecNumber>
    </recommendedName>
    <alternativeName>
        <fullName evidence="18">ADP-ribose glycohydrolase ARH3</fullName>
    </alternativeName>
    <alternativeName>
        <fullName evidence="19">ADP-ribosylhydrolase 3</fullName>
    </alternativeName>
    <alternativeName>
        <fullName evidence="22">O-acetyl-ADP-ribose deacetylase ARH3</fullName>
    </alternativeName>
    <alternativeName>
        <fullName evidence="23">Poly(ADP-ribose) glycohydrolase ARH3</fullName>
    </alternativeName>
    <alternativeName>
        <fullName evidence="21">[Protein ADP-ribosylarginine] hydrolase-like protein 2</fullName>
    </alternativeName>
    <alternativeName>
        <fullName evidence="20">[Protein ADP-ribosylserine] hydrolase</fullName>
    </alternativeName>
</protein>
<dbReference type="OrthoDB" id="410104at2759"/>
<evidence type="ECO:0000256" key="6">
    <source>
        <dbReference type="ARBA" id="ARBA00011245"/>
    </source>
</evidence>
<feature type="binding site" evidence="25">
    <location>
        <position position="65"/>
    </location>
    <ligand>
        <name>Mg(2+)</name>
        <dbReference type="ChEBI" id="CHEBI:18420"/>
        <label>1</label>
    </ligand>
</feature>
<evidence type="ECO:0000256" key="10">
    <source>
        <dbReference type="ARBA" id="ARBA00022723"/>
    </source>
</evidence>
<evidence type="ECO:0000256" key="7">
    <source>
        <dbReference type="ARBA" id="ARBA00012255"/>
    </source>
</evidence>
<comment type="catalytic activity">
    <reaction evidence="24">
        <text>alpha-NAD(+) + H2O = ADP-D-ribose + nicotinamide + H(+)</text>
        <dbReference type="Rhea" id="RHEA:68792"/>
        <dbReference type="ChEBI" id="CHEBI:15377"/>
        <dbReference type="ChEBI" id="CHEBI:15378"/>
        <dbReference type="ChEBI" id="CHEBI:17154"/>
        <dbReference type="ChEBI" id="CHEBI:57967"/>
        <dbReference type="ChEBI" id="CHEBI:77017"/>
    </reaction>
</comment>
<keyword evidence="11" id="KW-0227">DNA damage</keyword>
<keyword evidence="15" id="KW-0234">DNA repair</keyword>
<dbReference type="SUPFAM" id="SSF101478">
    <property type="entry name" value="ADP-ribosylglycohydrolase"/>
    <property type="match status" value="1"/>
</dbReference>
<evidence type="ECO:0000256" key="18">
    <source>
        <dbReference type="ARBA" id="ARBA00042398"/>
    </source>
</evidence>
<feature type="binding site" evidence="25">
    <location>
        <position position="312"/>
    </location>
    <ligand>
        <name>Mg(2+)</name>
        <dbReference type="ChEBI" id="CHEBI:18420"/>
        <label>1</label>
    </ligand>
</feature>
<keyword evidence="9" id="KW-0963">Cytoplasm</keyword>
<keyword evidence="14" id="KW-0496">Mitochondrion</keyword>
<evidence type="ECO:0000256" key="12">
    <source>
        <dbReference type="ARBA" id="ARBA00022801"/>
    </source>
</evidence>
<reference evidence="26" key="1">
    <citation type="submission" date="2022-01" db="EMBL/GenBank/DDBJ databases">
        <authorList>
            <person name="King R."/>
        </authorList>
    </citation>
    <scope>NUCLEOTIDE SEQUENCE</scope>
</reference>
<dbReference type="Proteomes" id="UP001152798">
    <property type="component" value="Chromosome 6"/>
</dbReference>
<accession>A0A9P0MUG9</accession>
<evidence type="ECO:0000256" key="15">
    <source>
        <dbReference type="ARBA" id="ARBA00023204"/>
    </source>
</evidence>
<evidence type="ECO:0000256" key="14">
    <source>
        <dbReference type="ARBA" id="ARBA00023128"/>
    </source>
</evidence>
<dbReference type="GO" id="GO:0006281">
    <property type="term" value="P:DNA repair"/>
    <property type="evidence" value="ECO:0007669"/>
    <property type="project" value="UniProtKB-KW"/>
</dbReference>
<evidence type="ECO:0000256" key="17">
    <source>
        <dbReference type="ARBA" id="ARBA00041057"/>
    </source>
</evidence>
<keyword evidence="27" id="KW-1185">Reference proteome</keyword>
<evidence type="ECO:0000256" key="19">
    <source>
        <dbReference type="ARBA" id="ARBA00042471"/>
    </source>
</evidence>
<dbReference type="GO" id="GO:0046872">
    <property type="term" value="F:metal ion binding"/>
    <property type="evidence" value="ECO:0007669"/>
    <property type="project" value="UniProtKB-KW"/>
</dbReference>
<dbReference type="Pfam" id="PF03747">
    <property type="entry name" value="ADP_ribosyl_GH"/>
    <property type="match status" value="1"/>
</dbReference>
<sequence length="363" mass="39874">MSGFMMRGVVGVSKFKGALVGALLGDCLGAPFEGENEPSTDTLQEYFDSMENPSTKAPVKRFTDDTAMTLGILKSFIELGCFDERDIANRFVTNYFREPNRGYGESVVTVFKKLRQILNSSNRSNSETDVWKPAQQQFNGSGSLGNGGAMRIAPVALYCYSDYKLLLSTAEKCTKLTHTHKLGVNGALLQALAVQQSLMVDSSQPLDVDCFINDLMAKMTEVEKANGNGTDNDIEMPYVEQLKIVKNLLMSENLDDEVVIDLLGNSIRAQYSVPTALFCFLRAQKPIESIQTENKFRRTLQYSISLGGDTDTIASMAGAMSGAYHGLEYINEGLQSHCEGVDEIINLSEQLHSIAPSPPEHQT</sequence>
<dbReference type="PANTHER" id="PTHR16222:SF24">
    <property type="entry name" value="ADP-RIBOSYLHYDROLASE ARH3"/>
    <property type="match status" value="1"/>
</dbReference>
<dbReference type="EC" id="3.2.1.143" evidence="7"/>
<comment type="subcellular location">
    <subcellularLocation>
        <location evidence="2">Chromosome</location>
    </subcellularLocation>
    <subcellularLocation>
        <location evidence="4">Cytoplasm</location>
    </subcellularLocation>
    <subcellularLocation>
        <location evidence="3">Mitochondrion matrix</location>
    </subcellularLocation>
    <subcellularLocation>
        <location evidence="1">Nucleus</location>
    </subcellularLocation>
</comment>
<dbReference type="GO" id="GO:0140290">
    <property type="term" value="P:peptidyl-serine ADP-deribosylation"/>
    <property type="evidence" value="ECO:0007669"/>
    <property type="project" value="UniProtKB-ARBA"/>
</dbReference>
<dbReference type="FunFam" id="1.10.4080.10:FF:000001">
    <property type="entry name" value="ADP-ribose glycohydrolase ARH3"/>
    <property type="match status" value="1"/>
</dbReference>
<keyword evidence="8" id="KW-0158">Chromosome</keyword>
<evidence type="ECO:0000256" key="20">
    <source>
        <dbReference type="ARBA" id="ARBA00042722"/>
    </source>
</evidence>
<feature type="binding site" evidence="25">
    <location>
        <position position="309"/>
    </location>
    <ligand>
        <name>Mg(2+)</name>
        <dbReference type="ChEBI" id="CHEBI:18420"/>
        <label>1</label>
    </ligand>
</feature>
<evidence type="ECO:0000256" key="23">
    <source>
        <dbReference type="ARBA" id="ARBA00043193"/>
    </source>
</evidence>
<evidence type="ECO:0000256" key="16">
    <source>
        <dbReference type="ARBA" id="ARBA00023242"/>
    </source>
</evidence>
<feature type="binding site" evidence="25">
    <location>
        <position position="63"/>
    </location>
    <ligand>
        <name>Mg(2+)</name>
        <dbReference type="ChEBI" id="CHEBI:18420"/>
        <label>1</label>
    </ligand>
</feature>
<organism evidence="26 27">
    <name type="scientific">Nezara viridula</name>
    <name type="common">Southern green stink bug</name>
    <name type="synonym">Cimex viridulus</name>
    <dbReference type="NCBI Taxonomy" id="85310"/>
    <lineage>
        <taxon>Eukaryota</taxon>
        <taxon>Metazoa</taxon>
        <taxon>Ecdysozoa</taxon>
        <taxon>Arthropoda</taxon>
        <taxon>Hexapoda</taxon>
        <taxon>Insecta</taxon>
        <taxon>Pterygota</taxon>
        <taxon>Neoptera</taxon>
        <taxon>Paraneoptera</taxon>
        <taxon>Hemiptera</taxon>
        <taxon>Heteroptera</taxon>
        <taxon>Panheteroptera</taxon>
        <taxon>Pentatomomorpha</taxon>
        <taxon>Pentatomoidea</taxon>
        <taxon>Pentatomidae</taxon>
        <taxon>Pentatominae</taxon>
        <taxon>Nezara</taxon>
    </lineage>
</organism>
<evidence type="ECO:0000256" key="8">
    <source>
        <dbReference type="ARBA" id="ARBA00022454"/>
    </source>
</evidence>
<feature type="binding site" evidence="25">
    <location>
        <position position="64"/>
    </location>
    <ligand>
        <name>Mg(2+)</name>
        <dbReference type="ChEBI" id="CHEBI:18420"/>
        <label>1</label>
    </ligand>
</feature>
<evidence type="ECO:0000256" key="24">
    <source>
        <dbReference type="ARBA" id="ARBA00049015"/>
    </source>
</evidence>
<evidence type="ECO:0000256" key="1">
    <source>
        <dbReference type="ARBA" id="ARBA00004123"/>
    </source>
</evidence>